<evidence type="ECO:0008006" key="4">
    <source>
        <dbReference type="Google" id="ProtNLM"/>
    </source>
</evidence>
<evidence type="ECO:0000313" key="3">
    <source>
        <dbReference type="Proteomes" id="UP000518887"/>
    </source>
</evidence>
<feature type="signal peptide" evidence="1">
    <location>
        <begin position="1"/>
        <end position="21"/>
    </location>
</feature>
<keyword evidence="3" id="KW-1185">Reference proteome</keyword>
<keyword evidence="1" id="KW-0732">Signal</keyword>
<dbReference type="PROSITE" id="PS51257">
    <property type="entry name" value="PROKAR_LIPOPROTEIN"/>
    <property type="match status" value="1"/>
</dbReference>
<gene>
    <name evidence="2" type="ORF">HNP76_001287</name>
</gene>
<organism evidence="2 3">
    <name type="scientific">Treponema ruminis</name>
    <dbReference type="NCBI Taxonomy" id="744515"/>
    <lineage>
        <taxon>Bacteria</taxon>
        <taxon>Pseudomonadati</taxon>
        <taxon>Spirochaetota</taxon>
        <taxon>Spirochaetia</taxon>
        <taxon>Spirochaetales</taxon>
        <taxon>Treponemataceae</taxon>
        <taxon>Treponema</taxon>
    </lineage>
</organism>
<protein>
    <recommendedName>
        <fullName evidence="4">Lipoprotein</fullName>
    </recommendedName>
</protein>
<evidence type="ECO:0000313" key="2">
    <source>
        <dbReference type="EMBL" id="MBB5225919.1"/>
    </source>
</evidence>
<comment type="caution">
    <text evidence="2">The sequence shown here is derived from an EMBL/GenBank/DDBJ whole genome shotgun (WGS) entry which is preliminary data.</text>
</comment>
<dbReference type="Proteomes" id="UP000518887">
    <property type="component" value="Unassembled WGS sequence"/>
</dbReference>
<reference evidence="2 3" key="1">
    <citation type="submission" date="2020-08" db="EMBL/GenBank/DDBJ databases">
        <title>Genomic Encyclopedia of Type Strains, Phase IV (KMG-IV): sequencing the most valuable type-strain genomes for metagenomic binning, comparative biology and taxonomic classification.</title>
        <authorList>
            <person name="Goeker M."/>
        </authorList>
    </citation>
    <scope>NUCLEOTIDE SEQUENCE [LARGE SCALE GENOMIC DNA]</scope>
    <source>
        <strain evidence="2 3">DSM 103462</strain>
    </source>
</reference>
<dbReference type="AlphaFoldDB" id="A0A7W8LLY9"/>
<dbReference type="RefSeq" id="WP_184658691.1">
    <property type="nucleotide sequence ID" value="NZ_CP031518.1"/>
</dbReference>
<name>A0A7W8LLY9_9SPIR</name>
<evidence type="ECO:0000256" key="1">
    <source>
        <dbReference type="SAM" id="SignalP"/>
    </source>
</evidence>
<accession>A0A7W8LLY9</accession>
<proteinExistence type="predicted"/>
<feature type="chain" id="PRO_5031273896" description="Lipoprotein" evidence="1">
    <location>
        <begin position="22"/>
        <end position="513"/>
    </location>
</feature>
<sequence>MIKKIVLIFIPMIFVSCAAFLNEKFSAAENLSESFNARIKGISVVSFSAADDISLATVTGNDSVKLTASTGFTSYSWTVDEKSVAGSENEISIKYDNLEGGWHLATVITCDADGNYFSASTYFQVMSEKRPVGSGVTTNFDRSDSESISMSYTNEGNLFSFTATKGFSSYAWMLDAAVLAESESSAVIDLSTLTAGTHIVTVIAKNEAGIYYSANAQIEKQTTVEPEILCSGITTVLDSESRKSFSVTSLAGAKSVSFTATSGFESYSWTLDGSLISGSGNTASLVFEELSIGWHNITVTASTSDGFYYSASMQVQKTGSTGATDVQLGAIGIGFAKNTDALSITAKTSASQIILTATNGLDGYAWTVDGVSLSGNANTETVAFAQLSAGWHVITVTAHANDGVYYSAAMQIQKKTSAGIADIQTGKIHFDFAENSVLLSINSENSASEVSLTASSGFESYAWTLDGVAITGNANTAIIELVSRETGWHFVTVTAVKDGIYYSAYKYIQKKGA</sequence>
<dbReference type="EMBL" id="JACHFQ010000004">
    <property type="protein sequence ID" value="MBB5225919.1"/>
    <property type="molecule type" value="Genomic_DNA"/>
</dbReference>